<dbReference type="InterPro" id="IPR000073">
    <property type="entry name" value="AB_hydrolase_1"/>
</dbReference>
<dbReference type="Proteomes" id="UP001501153">
    <property type="component" value="Unassembled WGS sequence"/>
</dbReference>
<dbReference type="PANTHER" id="PTHR43798">
    <property type="entry name" value="MONOACYLGLYCEROL LIPASE"/>
    <property type="match status" value="1"/>
</dbReference>
<dbReference type="InterPro" id="IPR050266">
    <property type="entry name" value="AB_hydrolase_sf"/>
</dbReference>
<dbReference type="InterPro" id="IPR029058">
    <property type="entry name" value="AB_hydrolase_fold"/>
</dbReference>
<dbReference type="RefSeq" id="WP_345238604.1">
    <property type="nucleotide sequence ID" value="NZ_BAABGZ010000082.1"/>
</dbReference>
<dbReference type="PANTHER" id="PTHR43798:SF33">
    <property type="entry name" value="HYDROLASE, PUTATIVE (AFU_ORTHOLOGUE AFUA_2G14860)-RELATED"/>
    <property type="match status" value="1"/>
</dbReference>
<proteinExistence type="predicted"/>
<keyword evidence="3" id="KW-1185">Reference proteome</keyword>
<name>A0ABP8IT06_9BACT</name>
<gene>
    <name evidence="2" type="ORF">GCM10023185_46820</name>
</gene>
<protein>
    <recommendedName>
        <fullName evidence="1">AB hydrolase-1 domain-containing protein</fullName>
    </recommendedName>
</protein>
<dbReference type="SUPFAM" id="SSF53474">
    <property type="entry name" value="alpha/beta-Hydrolases"/>
    <property type="match status" value="1"/>
</dbReference>
<dbReference type="Gene3D" id="3.40.50.1820">
    <property type="entry name" value="alpha/beta hydrolase"/>
    <property type="match status" value="1"/>
</dbReference>
<sequence>MKQALLLLHGALGSAAQLQSLADLLKESAAVYTLSFSGHGGEALLPEKFTMQHFAGQVQEFVDTLGSGPVHVFGYSMGGYAALLAAQQAPQQFASITTLGTKFDWSPATAEEATRFLDPEKMLAKVPAFAEQLRQLHAPTAWQAVVTGTAALMRGLGEQPPLTPDVLATIKTPTLVLVGDADNTAGPEASRSYAAHLPQAGFEVLPATSHPLERVDVALLTDKILGFMARHPAG</sequence>
<dbReference type="Pfam" id="PF00561">
    <property type="entry name" value="Abhydrolase_1"/>
    <property type="match status" value="1"/>
</dbReference>
<accession>A0ABP8IT06</accession>
<reference evidence="3" key="1">
    <citation type="journal article" date="2019" name="Int. J. Syst. Evol. Microbiol.">
        <title>The Global Catalogue of Microorganisms (GCM) 10K type strain sequencing project: providing services to taxonomists for standard genome sequencing and annotation.</title>
        <authorList>
            <consortium name="The Broad Institute Genomics Platform"/>
            <consortium name="The Broad Institute Genome Sequencing Center for Infectious Disease"/>
            <person name="Wu L."/>
            <person name="Ma J."/>
        </authorList>
    </citation>
    <scope>NUCLEOTIDE SEQUENCE [LARGE SCALE GENOMIC DNA]</scope>
    <source>
        <strain evidence="3">JCM 17923</strain>
    </source>
</reference>
<organism evidence="2 3">
    <name type="scientific">Hymenobacter saemangeumensis</name>
    <dbReference type="NCBI Taxonomy" id="1084522"/>
    <lineage>
        <taxon>Bacteria</taxon>
        <taxon>Pseudomonadati</taxon>
        <taxon>Bacteroidota</taxon>
        <taxon>Cytophagia</taxon>
        <taxon>Cytophagales</taxon>
        <taxon>Hymenobacteraceae</taxon>
        <taxon>Hymenobacter</taxon>
    </lineage>
</organism>
<feature type="domain" description="AB hydrolase-1" evidence="1">
    <location>
        <begin position="4"/>
        <end position="113"/>
    </location>
</feature>
<evidence type="ECO:0000313" key="3">
    <source>
        <dbReference type="Proteomes" id="UP001501153"/>
    </source>
</evidence>
<evidence type="ECO:0000313" key="2">
    <source>
        <dbReference type="EMBL" id="GAA4371384.1"/>
    </source>
</evidence>
<comment type="caution">
    <text evidence="2">The sequence shown here is derived from an EMBL/GenBank/DDBJ whole genome shotgun (WGS) entry which is preliminary data.</text>
</comment>
<evidence type="ECO:0000259" key="1">
    <source>
        <dbReference type="Pfam" id="PF00561"/>
    </source>
</evidence>
<dbReference type="EMBL" id="BAABGZ010000082">
    <property type="protein sequence ID" value="GAA4371384.1"/>
    <property type="molecule type" value="Genomic_DNA"/>
</dbReference>